<dbReference type="InterPro" id="IPR002401">
    <property type="entry name" value="Cyt_P450_E_grp-I"/>
</dbReference>
<dbReference type="GO" id="GO:0005506">
    <property type="term" value="F:iron ion binding"/>
    <property type="evidence" value="ECO:0007669"/>
    <property type="project" value="InterPro"/>
</dbReference>
<evidence type="ECO:0000256" key="3">
    <source>
        <dbReference type="ARBA" id="ARBA00022723"/>
    </source>
</evidence>
<dbReference type="GeneID" id="89976439"/>
<evidence type="ECO:0000256" key="4">
    <source>
        <dbReference type="ARBA" id="ARBA00023002"/>
    </source>
</evidence>
<keyword evidence="8" id="KW-1185">Reference proteome</keyword>
<proteinExistence type="inferred from homology"/>
<dbReference type="Pfam" id="PF00067">
    <property type="entry name" value="p450"/>
    <property type="match status" value="1"/>
</dbReference>
<comment type="caution">
    <text evidence="7">The sequence shown here is derived from an EMBL/GenBank/DDBJ whole genome shotgun (WGS) entry which is preliminary data.</text>
</comment>
<gene>
    <name evidence="7" type="ORF">LTR84_008275</name>
</gene>
<dbReference type="InterPro" id="IPR036396">
    <property type="entry name" value="Cyt_P450_sf"/>
</dbReference>
<keyword evidence="4" id="KW-0560">Oxidoreductase</keyword>
<dbReference type="Gene3D" id="1.10.630.10">
    <property type="entry name" value="Cytochrome P450"/>
    <property type="match status" value="1"/>
</dbReference>
<evidence type="ECO:0000313" key="7">
    <source>
        <dbReference type="EMBL" id="KAK5046472.1"/>
    </source>
</evidence>
<dbReference type="InterPro" id="IPR001128">
    <property type="entry name" value="Cyt_P450"/>
</dbReference>
<keyword evidence="6" id="KW-0503">Monooxygenase</keyword>
<dbReference type="InterPro" id="IPR050364">
    <property type="entry name" value="Cytochrome_P450_fung"/>
</dbReference>
<evidence type="ECO:0000313" key="8">
    <source>
        <dbReference type="Proteomes" id="UP001358417"/>
    </source>
</evidence>
<dbReference type="PANTHER" id="PTHR46300:SF2">
    <property type="entry name" value="CYTOCHROME P450 MONOOXYGENASE ALNH-RELATED"/>
    <property type="match status" value="1"/>
</dbReference>
<dbReference type="GO" id="GO:0016705">
    <property type="term" value="F:oxidoreductase activity, acting on paired donors, with incorporation or reduction of molecular oxygen"/>
    <property type="evidence" value="ECO:0007669"/>
    <property type="project" value="InterPro"/>
</dbReference>
<evidence type="ECO:0000256" key="6">
    <source>
        <dbReference type="ARBA" id="ARBA00023033"/>
    </source>
</evidence>
<comment type="similarity">
    <text evidence="2">Belongs to the cytochrome P450 family.</text>
</comment>
<dbReference type="PANTHER" id="PTHR46300">
    <property type="entry name" value="P450, PUTATIVE (EUROFUNG)-RELATED-RELATED"/>
    <property type="match status" value="1"/>
</dbReference>
<dbReference type="Proteomes" id="UP001358417">
    <property type="component" value="Unassembled WGS sequence"/>
</dbReference>
<keyword evidence="5" id="KW-0408">Iron</keyword>
<dbReference type="PRINTS" id="PR00463">
    <property type="entry name" value="EP450I"/>
</dbReference>
<evidence type="ECO:0000256" key="2">
    <source>
        <dbReference type="ARBA" id="ARBA00010617"/>
    </source>
</evidence>
<name>A0AAV9MYU9_9EURO</name>
<evidence type="ECO:0000256" key="1">
    <source>
        <dbReference type="ARBA" id="ARBA00001971"/>
    </source>
</evidence>
<organism evidence="7 8">
    <name type="scientific">Exophiala bonariae</name>
    <dbReference type="NCBI Taxonomy" id="1690606"/>
    <lineage>
        <taxon>Eukaryota</taxon>
        <taxon>Fungi</taxon>
        <taxon>Dikarya</taxon>
        <taxon>Ascomycota</taxon>
        <taxon>Pezizomycotina</taxon>
        <taxon>Eurotiomycetes</taxon>
        <taxon>Chaetothyriomycetidae</taxon>
        <taxon>Chaetothyriales</taxon>
        <taxon>Herpotrichiellaceae</taxon>
        <taxon>Exophiala</taxon>
    </lineage>
</organism>
<dbReference type="EMBL" id="JAVRRD010000030">
    <property type="protein sequence ID" value="KAK5046472.1"/>
    <property type="molecule type" value="Genomic_DNA"/>
</dbReference>
<protein>
    <recommendedName>
        <fullName evidence="9">Cytochrome P450</fullName>
    </recommendedName>
</protein>
<keyword evidence="3" id="KW-0479">Metal-binding</keyword>
<dbReference type="GO" id="GO:0004497">
    <property type="term" value="F:monooxygenase activity"/>
    <property type="evidence" value="ECO:0007669"/>
    <property type="project" value="UniProtKB-KW"/>
</dbReference>
<sequence length="337" mass="37784">MESPASSFNSIRRYSTSVILASVFGQRATSYATPKVQALYHAQEQFTEILAPGATPPVDAFPVLRYIPAFLAGYKSRAARIRREQRTLYSSLLDETQARRDRLDIIPCFMNKLLENKEKSGLNSDQLIYTGGILMEAGSDTTSATLHSFILAMIKYPLVLQKAQKELDEICGTSRSPGASDIGKATYVQAIMTEDDTYDGYLLPKGTIVFANTWSIHQDAAEYENPEEFIPERFLENKYGSKNTQEDSADNDQRRVTYGFGAGRRMINMAKIAWAFSITADPNSPPLDVEVCTGYSDGFVLGPKPFSASFQVRSSQHREVIDREFESVKAFFRKYED</sequence>
<dbReference type="GO" id="GO:0020037">
    <property type="term" value="F:heme binding"/>
    <property type="evidence" value="ECO:0007669"/>
    <property type="project" value="InterPro"/>
</dbReference>
<dbReference type="RefSeq" id="XP_064702063.1">
    <property type="nucleotide sequence ID" value="XM_064851822.1"/>
</dbReference>
<evidence type="ECO:0008006" key="9">
    <source>
        <dbReference type="Google" id="ProtNLM"/>
    </source>
</evidence>
<accession>A0AAV9MYU9</accession>
<dbReference type="SUPFAM" id="SSF48264">
    <property type="entry name" value="Cytochrome P450"/>
    <property type="match status" value="1"/>
</dbReference>
<comment type="cofactor">
    <cofactor evidence="1">
        <name>heme</name>
        <dbReference type="ChEBI" id="CHEBI:30413"/>
    </cofactor>
</comment>
<dbReference type="AlphaFoldDB" id="A0AAV9MYU9"/>
<evidence type="ECO:0000256" key="5">
    <source>
        <dbReference type="ARBA" id="ARBA00023004"/>
    </source>
</evidence>
<reference evidence="7 8" key="1">
    <citation type="submission" date="2023-08" db="EMBL/GenBank/DDBJ databases">
        <title>Black Yeasts Isolated from many extreme environments.</title>
        <authorList>
            <person name="Coleine C."/>
            <person name="Stajich J.E."/>
            <person name="Selbmann L."/>
        </authorList>
    </citation>
    <scope>NUCLEOTIDE SEQUENCE [LARGE SCALE GENOMIC DNA]</scope>
    <source>
        <strain evidence="7 8">CCFEE 5792</strain>
    </source>
</reference>